<dbReference type="GO" id="GO:0051246">
    <property type="term" value="P:regulation of protein metabolic process"/>
    <property type="evidence" value="ECO:0007669"/>
    <property type="project" value="UniProtKB-ARBA"/>
</dbReference>
<evidence type="ECO:0000256" key="1">
    <source>
        <dbReference type="ARBA" id="ARBA00003756"/>
    </source>
</evidence>
<dbReference type="InterPro" id="IPR019523">
    <property type="entry name" value="Prot_Pase1_reg-su15A/B_C"/>
</dbReference>
<evidence type="ECO:0000256" key="12">
    <source>
        <dbReference type="ARBA" id="ARBA00031298"/>
    </source>
</evidence>
<dbReference type="HOGENOM" id="CLU_1306309_0_0_1"/>
<evidence type="ECO:0000259" key="14">
    <source>
        <dbReference type="Pfam" id="PF10488"/>
    </source>
</evidence>
<evidence type="ECO:0000256" key="2">
    <source>
        <dbReference type="ARBA" id="ARBA00007512"/>
    </source>
</evidence>
<dbReference type="AlphaFoldDB" id="D2A5U3"/>
<dbReference type="PhylomeDB" id="D2A5U3"/>
<dbReference type="PANTHER" id="PTHR16489">
    <property type="entry name" value="GH11727P"/>
    <property type="match status" value="1"/>
</dbReference>
<feature type="compositionally biased region" description="Basic residues" evidence="13">
    <location>
        <begin position="78"/>
        <end position="98"/>
    </location>
</feature>
<dbReference type="InterPro" id="IPR051254">
    <property type="entry name" value="PPP1R15"/>
</dbReference>
<evidence type="ECO:0000256" key="7">
    <source>
        <dbReference type="ARBA" id="ARBA00022632"/>
    </source>
</evidence>
<evidence type="ECO:0000256" key="13">
    <source>
        <dbReference type="SAM" id="MobiDB-lite"/>
    </source>
</evidence>
<reference evidence="15 16" key="1">
    <citation type="journal article" date="2008" name="Nature">
        <title>The genome of the model beetle and pest Tribolium castaneum.</title>
        <authorList>
            <consortium name="Tribolium Genome Sequencing Consortium"/>
            <person name="Richards S."/>
            <person name="Gibbs R.A."/>
            <person name="Weinstock G.M."/>
            <person name="Brown S.J."/>
            <person name="Denell R."/>
            <person name="Beeman R.W."/>
            <person name="Gibbs R."/>
            <person name="Beeman R.W."/>
            <person name="Brown S.J."/>
            <person name="Bucher G."/>
            <person name="Friedrich M."/>
            <person name="Grimmelikhuijzen C.J."/>
            <person name="Klingler M."/>
            <person name="Lorenzen M."/>
            <person name="Richards S."/>
            <person name="Roth S."/>
            <person name="Schroder R."/>
            <person name="Tautz D."/>
            <person name="Zdobnov E.M."/>
            <person name="Muzny D."/>
            <person name="Gibbs R.A."/>
            <person name="Weinstock G.M."/>
            <person name="Attaway T."/>
            <person name="Bell S."/>
            <person name="Buhay C.J."/>
            <person name="Chandrabose M.N."/>
            <person name="Chavez D."/>
            <person name="Clerk-Blankenburg K.P."/>
            <person name="Cree A."/>
            <person name="Dao M."/>
            <person name="Davis C."/>
            <person name="Chacko J."/>
            <person name="Dinh H."/>
            <person name="Dugan-Rocha S."/>
            <person name="Fowler G."/>
            <person name="Garner T.T."/>
            <person name="Garnes J."/>
            <person name="Gnirke A."/>
            <person name="Hawes A."/>
            <person name="Hernandez J."/>
            <person name="Hines S."/>
            <person name="Holder M."/>
            <person name="Hume J."/>
            <person name="Jhangiani S.N."/>
            <person name="Joshi V."/>
            <person name="Khan Z.M."/>
            <person name="Jackson L."/>
            <person name="Kovar C."/>
            <person name="Kowis A."/>
            <person name="Lee S."/>
            <person name="Lewis L.R."/>
            <person name="Margolis J."/>
            <person name="Morgan M."/>
            <person name="Nazareth L.V."/>
            <person name="Nguyen N."/>
            <person name="Okwuonu G."/>
            <person name="Parker D."/>
            <person name="Richards S."/>
            <person name="Ruiz S.J."/>
            <person name="Santibanez J."/>
            <person name="Savard J."/>
            <person name="Scherer S.E."/>
            <person name="Schneider B."/>
            <person name="Sodergren E."/>
            <person name="Tautz D."/>
            <person name="Vattahil S."/>
            <person name="Villasana D."/>
            <person name="White C.S."/>
            <person name="Wright R."/>
            <person name="Park Y."/>
            <person name="Beeman R.W."/>
            <person name="Lord J."/>
            <person name="Oppert B."/>
            <person name="Lorenzen M."/>
            <person name="Brown S."/>
            <person name="Wang L."/>
            <person name="Savard J."/>
            <person name="Tautz D."/>
            <person name="Richards S."/>
            <person name="Weinstock G."/>
            <person name="Gibbs R.A."/>
            <person name="Liu Y."/>
            <person name="Worley K."/>
            <person name="Weinstock G."/>
            <person name="Elsik C.G."/>
            <person name="Reese J.T."/>
            <person name="Elhaik E."/>
            <person name="Landan G."/>
            <person name="Graur D."/>
            <person name="Arensburger P."/>
            <person name="Atkinson P."/>
            <person name="Beeman R.W."/>
            <person name="Beidler J."/>
            <person name="Brown S.J."/>
            <person name="Demuth J.P."/>
            <person name="Drury D.W."/>
            <person name="Du Y.Z."/>
            <person name="Fujiwara H."/>
            <person name="Lorenzen M."/>
            <person name="Maselli V."/>
            <person name="Osanai M."/>
            <person name="Park Y."/>
            <person name="Robertson H.M."/>
            <person name="Tu Z."/>
            <person name="Wang J.J."/>
            <person name="Wang S."/>
            <person name="Richards S."/>
            <person name="Song H."/>
            <person name="Zhang L."/>
            <person name="Sodergren E."/>
            <person name="Werner D."/>
            <person name="Stanke M."/>
            <person name="Morgenstern B."/>
            <person name="Solovyev V."/>
            <person name="Kosarev P."/>
            <person name="Brown G."/>
            <person name="Chen H.C."/>
            <person name="Ermolaeva O."/>
            <person name="Hlavina W."/>
            <person name="Kapustin Y."/>
            <person name="Kiryutin B."/>
            <person name="Kitts P."/>
            <person name="Maglott D."/>
            <person name="Pruitt K."/>
            <person name="Sapojnikov V."/>
            <person name="Souvorov A."/>
            <person name="Mackey A.J."/>
            <person name="Waterhouse R.M."/>
            <person name="Wyder S."/>
            <person name="Zdobnov E.M."/>
            <person name="Zdobnov E.M."/>
            <person name="Wyder S."/>
            <person name="Kriventseva E.V."/>
            <person name="Kadowaki T."/>
            <person name="Bork P."/>
            <person name="Aranda M."/>
            <person name="Bao R."/>
            <person name="Beermann A."/>
            <person name="Berns N."/>
            <person name="Bolognesi R."/>
            <person name="Bonneton F."/>
            <person name="Bopp D."/>
            <person name="Brown S.J."/>
            <person name="Bucher G."/>
            <person name="Butts T."/>
            <person name="Chaumot A."/>
            <person name="Denell R.E."/>
            <person name="Ferrier D.E."/>
            <person name="Friedrich M."/>
            <person name="Gordon C.M."/>
            <person name="Jindra M."/>
            <person name="Klingler M."/>
            <person name="Lan Q."/>
            <person name="Lattorff H.M."/>
            <person name="Laudet V."/>
            <person name="von Levetsow C."/>
            <person name="Liu Z."/>
            <person name="Lutz R."/>
            <person name="Lynch J.A."/>
            <person name="da Fonseca R.N."/>
            <person name="Posnien N."/>
            <person name="Reuter R."/>
            <person name="Roth S."/>
            <person name="Savard J."/>
            <person name="Schinko J.B."/>
            <person name="Schmitt C."/>
            <person name="Schoppmeier M."/>
            <person name="Schroder R."/>
            <person name="Shippy T.D."/>
            <person name="Simonnet F."/>
            <person name="Marques-Souza H."/>
            <person name="Tautz D."/>
            <person name="Tomoyasu Y."/>
            <person name="Trauner J."/>
            <person name="Van der Zee M."/>
            <person name="Vervoort M."/>
            <person name="Wittkopp N."/>
            <person name="Wimmer E.A."/>
            <person name="Yang X."/>
            <person name="Jones A.K."/>
            <person name="Sattelle D.B."/>
            <person name="Ebert P.R."/>
            <person name="Nelson D."/>
            <person name="Scott J.G."/>
            <person name="Beeman R.W."/>
            <person name="Muthukrishnan S."/>
            <person name="Kramer K.J."/>
            <person name="Arakane Y."/>
            <person name="Beeman R.W."/>
            <person name="Zhu Q."/>
            <person name="Hogenkamp D."/>
            <person name="Dixit R."/>
            <person name="Oppert B."/>
            <person name="Jiang H."/>
            <person name="Zou Z."/>
            <person name="Marshall J."/>
            <person name="Elpidina E."/>
            <person name="Vinokurov K."/>
            <person name="Oppert C."/>
            <person name="Zou Z."/>
            <person name="Evans J."/>
            <person name="Lu Z."/>
            <person name="Zhao P."/>
            <person name="Sumathipala N."/>
            <person name="Altincicek B."/>
            <person name="Vilcinskas A."/>
            <person name="Williams M."/>
            <person name="Hultmark D."/>
            <person name="Hetru C."/>
            <person name="Jiang H."/>
            <person name="Grimmelikhuijzen C.J."/>
            <person name="Hauser F."/>
            <person name="Cazzamali G."/>
            <person name="Williamson M."/>
            <person name="Park Y."/>
            <person name="Li B."/>
            <person name="Tanaka Y."/>
            <person name="Predel R."/>
            <person name="Neupert S."/>
            <person name="Schachtner J."/>
            <person name="Verleyen P."/>
            <person name="Raible F."/>
            <person name="Bork P."/>
            <person name="Friedrich M."/>
            <person name="Walden K.K."/>
            <person name="Robertson H.M."/>
            <person name="Angeli S."/>
            <person name="Foret S."/>
            <person name="Bucher G."/>
            <person name="Schuetz S."/>
            <person name="Maleszka R."/>
            <person name="Wimmer E.A."/>
            <person name="Beeman R.W."/>
            <person name="Lorenzen M."/>
            <person name="Tomoyasu Y."/>
            <person name="Miller S.C."/>
            <person name="Grossmann D."/>
            <person name="Bucher G."/>
        </authorList>
    </citation>
    <scope>NUCLEOTIDE SEQUENCE [LARGE SCALE GENOMIC DNA]</scope>
    <source>
        <strain evidence="15 16">Georgia GA2</strain>
    </source>
</reference>
<keyword evidence="7" id="KW-1090">Inhibition of host innate immune response by virus</keyword>
<keyword evidence="10" id="KW-0922">Interferon antiviral system evasion</keyword>
<dbReference type="eggNOG" id="ENOG502S745">
    <property type="taxonomic scope" value="Eukaryota"/>
</dbReference>
<evidence type="ECO:0000313" key="16">
    <source>
        <dbReference type="Proteomes" id="UP000007266"/>
    </source>
</evidence>
<keyword evidence="8" id="KW-1114">Inhibition of host interferon signaling pathway by virus</keyword>
<dbReference type="STRING" id="7070.D2A5U3"/>
<dbReference type="GO" id="GO:0039502">
    <property type="term" value="P:symbiont-mediated suppression of host type I interferon-mediated signaling pathway"/>
    <property type="evidence" value="ECO:0007669"/>
    <property type="project" value="UniProtKB-KW"/>
</dbReference>
<protein>
    <recommendedName>
        <fullName evidence="5">Protein DP71L</fullName>
    </recommendedName>
    <alternativeName>
        <fullName evidence="12">MyD116 homolog</fullName>
    </alternativeName>
</protein>
<name>D2A5U3_TRICA</name>
<keyword evidence="16" id="KW-1185">Reference proteome</keyword>
<sequence length="211" mass="24716">MWNLMSIPEPKFGMQKACFHTSFPLGAVASDKQFPLFKPEVKSTVCHNYTSRPKPDPLENSSQVMDTKQNPEINHVCNSKKKKKKRRRRRKKQQKSARQRQVSVCESEDSFVVFFAEEKEELSETTEGFDSCDSLVPDKKVRFASESKLCEVHPMIMWSFAYQAARKGPWEEYARDRDRFNKRVRNTEAIIGHVFSDEHRSKIYQERFAAL</sequence>
<dbReference type="PANTHER" id="PTHR16489:SF12">
    <property type="entry name" value="GH11727P"/>
    <property type="match status" value="1"/>
</dbReference>
<evidence type="ECO:0000256" key="6">
    <source>
        <dbReference type="ARBA" id="ARBA00022581"/>
    </source>
</evidence>
<evidence type="ECO:0000256" key="5">
    <source>
        <dbReference type="ARBA" id="ARBA00019072"/>
    </source>
</evidence>
<gene>
    <name evidence="15" type="primary">AUGUSTUS-3.0.2_15594</name>
    <name evidence="15" type="ORF">TcasGA2_TC015594</name>
</gene>
<comment type="function">
    <text evidence="1">Interacts with the host phosphatase PP1 catalytic subunit (PPP1CB) and recruits it to dephosphorylate EIF2S1/eIF2alpha and therefore restores the host translation that has been shut-down by the host. Also inhibits the EIF2S1/eIF2alpha-ATF4-DDIT3/CHOP pathway.</text>
</comment>
<evidence type="ECO:0000256" key="8">
    <source>
        <dbReference type="ARBA" id="ARBA00022830"/>
    </source>
</evidence>
<dbReference type="Proteomes" id="UP000007266">
    <property type="component" value="Linkage group 6"/>
</dbReference>
<comment type="subunit">
    <text evidence="4">Interacts (via C-terminus) with host PPP1CB.</text>
</comment>
<keyword evidence="6" id="KW-0945">Host-virus interaction</keyword>
<evidence type="ECO:0000256" key="3">
    <source>
        <dbReference type="ARBA" id="ARBA00010161"/>
    </source>
</evidence>
<dbReference type="Pfam" id="PF10488">
    <property type="entry name" value="PP1c_bdg"/>
    <property type="match status" value="1"/>
</dbReference>
<comment type="similarity">
    <text evidence="2">Belongs to the asfivirus DP71L family.</text>
</comment>
<feature type="compositionally biased region" description="Polar residues" evidence="13">
    <location>
        <begin position="59"/>
        <end position="72"/>
    </location>
</feature>
<feature type="domain" description="Protein phosphatase 1 regulatory subunit 15A/B C-terminal" evidence="14">
    <location>
        <begin position="102"/>
        <end position="205"/>
    </location>
</feature>
<accession>D2A5U3</accession>
<keyword evidence="11" id="KW-0899">Viral immunoevasion</keyword>
<evidence type="ECO:0000313" key="15">
    <source>
        <dbReference type="EMBL" id="EFA05418.1"/>
    </source>
</evidence>
<feature type="region of interest" description="Disordered" evidence="13">
    <location>
        <begin position="48"/>
        <end position="102"/>
    </location>
</feature>
<keyword evidence="9" id="KW-0426">Late protein</keyword>
<organism evidence="15 16">
    <name type="scientific">Tribolium castaneum</name>
    <name type="common">Red flour beetle</name>
    <dbReference type="NCBI Taxonomy" id="7070"/>
    <lineage>
        <taxon>Eukaryota</taxon>
        <taxon>Metazoa</taxon>
        <taxon>Ecdysozoa</taxon>
        <taxon>Arthropoda</taxon>
        <taxon>Hexapoda</taxon>
        <taxon>Insecta</taxon>
        <taxon>Pterygota</taxon>
        <taxon>Neoptera</taxon>
        <taxon>Endopterygota</taxon>
        <taxon>Coleoptera</taxon>
        <taxon>Polyphaga</taxon>
        <taxon>Cucujiformia</taxon>
        <taxon>Tenebrionidae</taxon>
        <taxon>Tenebrionidae incertae sedis</taxon>
        <taxon>Tribolium</taxon>
    </lineage>
</organism>
<reference evidence="15 16" key="2">
    <citation type="journal article" date="2010" name="Nucleic Acids Res.">
        <title>BeetleBase in 2010: revisions to provide comprehensive genomic information for Tribolium castaneum.</title>
        <authorList>
            <person name="Kim H.S."/>
            <person name="Murphy T."/>
            <person name="Xia J."/>
            <person name="Caragea D."/>
            <person name="Park Y."/>
            <person name="Beeman R.W."/>
            <person name="Lorenzen M.D."/>
            <person name="Butcher S."/>
            <person name="Manak J.R."/>
            <person name="Brown S.J."/>
        </authorList>
    </citation>
    <scope>GENOME REANNOTATION</scope>
    <source>
        <strain evidence="15 16">Georgia GA2</strain>
    </source>
</reference>
<dbReference type="InParanoid" id="D2A5U3"/>
<evidence type="ECO:0000256" key="9">
    <source>
        <dbReference type="ARBA" id="ARBA00022921"/>
    </source>
</evidence>
<dbReference type="EMBL" id="KQ971345">
    <property type="protein sequence ID" value="EFA05418.1"/>
    <property type="molecule type" value="Genomic_DNA"/>
</dbReference>
<evidence type="ECO:0000256" key="11">
    <source>
        <dbReference type="ARBA" id="ARBA00023280"/>
    </source>
</evidence>
<evidence type="ECO:0000256" key="4">
    <source>
        <dbReference type="ARBA" id="ARBA00011204"/>
    </source>
</evidence>
<evidence type="ECO:0000256" key="10">
    <source>
        <dbReference type="ARBA" id="ARBA00023258"/>
    </source>
</evidence>
<comment type="similarity">
    <text evidence="3">Belongs to the PPP1R15 family.</text>
</comment>
<proteinExistence type="inferred from homology"/>